<dbReference type="AlphaFoldDB" id="A0A0E9QAW4"/>
<evidence type="ECO:0000313" key="1">
    <source>
        <dbReference type="EMBL" id="JAH14021.1"/>
    </source>
</evidence>
<name>A0A0E9QAW4_ANGAN</name>
<reference evidence="1" key="1">
    <citation type="submission" date="2014-11" db="EMBL/GenBank/DDBJ databases">
        <authorList>
            <person name="Amaro Gonzalez C."/>
        </authorList>
    </citation>
    <scope>NUCLEOTIDE SEQUENCE</scope>
</reference>
<organism evidence="1">
    <name type="scientific">Anguilla anguilla</name>
    <name type="common">European freshwater eel</name>
    <name type="synonym">Muraena anguilla</name>
    <dbReference type="NCBI Taxonomy" id="7936"/>
    <lineage>
        <taxon>Eukaryota</taxon>
        <taxon>Metazoa</taxon>
        <taxon>Chordata</taxon>
        <taxon>Craniata</taxon>
        <taxon>Vertebrata</taxon>
        <taxon>Euteleostomi</taxon>
        <taxon>Actinopterygii</taxon>
        <taxon>Neopterygii</taxon>
        <taxon>Teleostei</taxon>
        <taxon>Anguilliformes</taxon>
        <taxon>Anguillidae</taxon>
        <taxon>Anguilla</taxon>
    </lineage>
</organism>
<accession>A0A0E9QAW4</accession>
<dbReference type="EMBL" id="GBXM01094556">
    <property type="protein sequence ID" value="JAH14021.1"/>
    <property type="molecule type" value="Transcribed_RNA"/>
</dbReference>
<sequence length="38" mass="4240">MQLAFVLKIEVPVKSNIFFYPFANYLASSASTKTDSPN</sequence>
<reference evidence="1" key="2">
    <citation type="journal article" date="2015" name="Fish Shellfish Immunol.">
        <title>Early steps in the European eel (Anguilla anguilla)-Vibrio vulnificus interaction in the gills: Role of the RtxA13 toxin.</title>
        <authorList>
            <person name="Callol A."/>
            <person name="Pajuelo D."/>
            <person name="Ebbesson L."/>
            <person name="Teles M."/>
            <person name="MacKenzie S."/>
            <person name="Amaro C."/>
        </authorList>
    </citation>
    <scope>NUCLEOTIDE SEQUENCE</scope>
</reference>
<proteinExistence type="predicted"/>
<protein>
    <submittedName>
        <fullName evidence="1">Uncharacterized protein</fullName>
    </submittedName>
</protein>